<protein>
    <recommendedName>
        <fullName evidence="3">Transcription initiation factor IIF subunit beta</fullName>
    </recommendedName>
</protein>
<evidence type="ECO:0000313" key="1">
    <source>
        <dbReference type="EMBL" id="BAM40761.1"/>
    </source>
</evidence>
<dbReference type="EMBL" id="AP011948">
    <property type="protein sequence ID" value="BAM40761.1"/>
    <property type="molecule type" value="Genomic_DNA"/>
</dbReference>
<organism evidence="1 2">
    <name type="scientific">Theileria orientalis strain Shintoku</name>
    <dbReference type="NCBI Taxonomy" id="869250"/>
    <lineage>
        <taxon>Eukaryota</taxon>
        <taxon>Sar</taxon>
        <taxon>Alveolata</taxon>
        <taxon>Apicomplexa</taxon>
        <taxon>Aconoidasida</taxon>
        <taxon>Piroplasmida</taxon>
        <taxon>Theileriidae</taxon>
        <taxon>Theileria</taxon>
    </lineage>
</organism>
<dbReference type="VEuPathDB" id="PiroplasmaDB:TOT_030000892"/>
<dbReference type="Proteomes" id="UP000003786">
    <property type="component" value="Chromosome 3"/>
</dbReference>
<dbReference type="RefSeq" id="XP_009691062.1">
    <property type="nucleotide sequence ID" value="XM_009692767.1"/>
</dbReference>
<dbReference type="InterPro" id="IPR036390">
    <property type="entry name" value="WH_DNA-bd_sf"/>
</dbReference>
<dbReference type="Gene3D" id="1.10.10.10">
    <property type="entry name" value="Winged helix-like DNA-binding domain superfamily/Winged helix DNA-binding domain"/>
    <property type="match status" value="1"/>
</dbReference>
<dbReference type="InterPro" id="IPR036388">
    <property type="entry name" value="WH-like_DNA-bd_sf"/>
</dbReference>
<name>J4C3N7_THEOR</name>
<dbReference type="OMA" id="QWRNSEN"/>
<dbReference type="GeneID" id="20716029"/>
<gene>
    <name evidence="1" type="ORF">TOT_030000892</name>
</gene>
<dbReference type="KEGG" id="tot:TOT_030000892"/>
<sequence>MDNNIPNITLIKVPKFLALQWRKSDNHSIIGHCKRDEKGELDEFKIICDGQDRFFKCRKTTLSNPCAVQIDSKSSYLRYIGKLSDCLTVYPSMDQIYKNKLKERHIITNINKARSTTNETREDPSFDSTDTIFKYYNPKSTTIASMMNDNGLKATEEVPYNRAKAKSKKSPTMDADELKLKIFKIFESEEAKDGIQIKRIVQLTGQSLQNVKAVVDEIATQKRRQSDYKMVYYLNDLYNSSMDPPFSLY</sequence>
<reference evidence="1 2" key="1">
    <citation type="journal article" date="2012" name="MBio">
        <title>Comparative genome analysis of three eukaryotic parasites with differing abilities to transform leukocytes reveals key mediators of Theileria-induced leukocyte transformation.</title>
        <authorList>
            <person name="Hayashida K."/>
            <person name="Hara Y."/>
            <person name="Abe T."/>
            <person name="Yamasaki C."/>
            <person name="Toyoda A."/>
            <person name="Kosuge T."/>
            <person name="Suzuki Y."/>
            <person name="Sato Y."/>
            <person name="Kawashima S."/>
            <person name="Katayama T."/>
            <person name="Wakaguri H."/>
            <person name="Inoue N."/>
            <person name="Homma K."/>
            <person name="Tada-Umezaki M."/>
            <person name="Yagi Y."/>
            <person name="Fujii Y."/>
            <person name="Habara T."/>
            <person name="Kanehisa M."/>
            <person name="Watanabe H."/>
            <person name="Ito K."/>
            <person name="Gojobori T."/>
            <person name="Sugawara H."/>
            <person name="Imanishi T."/>
            <person name="Weir W."/>
            <person name="Gardner M."/>
            <person name="Pain A."/>
            <person name="Shiels B."/>
            <person name="Hattori M."/>
            <person name="Nene V."/>
            <person name="Sugimoto C."/>
        </authorList>
    </citation>
    <scope>NUCLEOTIDE SEQUENCE [LARGE SCALE GENOMIC DNA]</scope>
    <source>
        <strain evidence="1 2">Shintoku</strain>
    </source>
</reference>
<accession>J4C3N7</accession>
<evidence type="ECO:0008006" key="3">
    <source>
        <dbReference type="Google" id="ProtNLM"/>
    </source>
</evidence>
<keyword evidence="2" id="KW-1185">Reference proteome</keyword>
<dbReference type="AlphaFoldDB" id="J4C3N7"/>
<dbReference type="SUPFAM" id="SSF46785">
    <property type="entry name" value="Winged helix' DNA-binding domain"/>
    <property type="match status" value="1"/>
</dbReference>
<dbReference type="OrthoDB" id="26094at2759"/>
<evidence type="ECO:0000313" key="2">
    <source>
        <dbReference type="Proteomes" id="UP000003786"/>
    </source>
</evidence>
<dbReference type="eggNOG" id="ENOG502SSUU">
    <property type="taxonomic scope" value="Eukaryota"/>
</dbReference>
<proteinExistence type="predicted"/>